<keyword evidence="8" id="KW-1185">Reference proteome</keyword>
<dbReference type="Pfam" id="PF00691">
    <property type="entry name" value="OmpA"/>
    <property type="match status" value="1"/>
</dbReference>
<dbReference type="InterPro" id="IPR006665">
    <property type="entry name" value="OmpA-like"/>
</dbReference>
<organism evidence="7 8">
    <name type="scientific">endosymbiont of Galathealinum brachiosum</name>
    <dbReference type="NCBI Taxonomy" id="2200906"/>
    <lineage>
        <taxon>Bacteria</taxon>
        <taxon>Pseudomonadati</taxon>
        <taxon>Pseudomonadota</taxon>
        <taxon>Gammaproteobacteria</taxon>
        <taxon>sulfur-oxidizing symbionts</taxon>
    </lineage>
</organism>
<dbReference type="Gene3D" id="2.60.40.2540">
    <property type="match status" value="1"/>
</dbReference>
<dbReference type="Pfam" id="PF18393">
    <property type="entry name" value="MotY_N"/>
    <property type="match status" value="1"/>
</dbReference>
<dbReference type="PRINTS" id="PR01021">
    <property type="entry name" value="OMPADOMAIN"/>
</dbReference>
<evidence type="ECO:0000256" key="4">
    <source>
        <dbReference type="SAM" id="MobiDB-lite"/>
    </source>
</evidence>
<feature type="domain" description="OmpA-like" evidence="6">
    <location>
        <begin position="178"/>
        <end position="292"/>
    </location>
</feature>
<dbReference type="AlphaFoldDB" id="A0A370DB23"/>
<evidence type="ECO:0000256" key="3">
    <source>
        <dbReference type="PROSITE-ProRule" id="PRU00473"/>
    </source>
</evidence>
<keyword evidence="5" id="KW-0732">Signal</keyword>
<name>A0A370DB23_9GAMM</name>
<accession>A0A370DB23</accession>
<dbReference type="EMBL" id="QFXC01000013">
    <property type="protein sequence ID" value="RDH81386.1"/>
    <property type="molecule type" value="Genomic_DNA"/>
</dbReference>
<dbReference type="PROSITE" id="PS51123">
    <property type="entry name" value="OMPA_2"/>
    <property type="match status" value="1"/>
</dbReference>
<evidence type="ECO:0000256" key="1">
    <source>
        <dbReference type="ARBA" id="ARBA00004442"/>
    </source>
</evidence>
<proteinExistence type="predicted"/>
<dbReference type="SUPFAM" id="SSF103088">
    <property type="entry name" value="OmpA-like"/>
    <property type="match status" value="1"/>
</dbReference>
<gene>
    <name evidence="7" type="ORF">DIZ80_14960</name>
</gene>
<dbReference type="PANTHER" id="PTHR30329">
    <property type="entry name" value="STATOR ELEMENT OF FLAGELLAR MOTOR COMPLEX"/>
    <property type="match status" value="1"/>
</dbReference>
<reference evidence="7 8" key="1">
    <citation type="journal article" date="2018" name="ISME J.">
        <title>Endosymbiont genomes yield clues of tubeworm success.</title>
        <authorList>
            <person name="Li Y."/>
            <person name="Liles M.R."/>
            <person name="Halanych K.M."/>
        </authorList>
    </citation>
    <scope>NUCLEOTIDE SEQUENCE [LARGE SCALE GENOMIC DNA]</scope>
    <source>
        <strain evidence="7">A1464</strain>
    </source>
</reference>
<dbReference type="PRINTS" id="PR01023">
    <property type="entry name" value="NAFLGMOTY"/>
</dbReference>
<comment type="caution">
    <text evidence="7">The sequence shown here is derived from an EMBL/GenBank/DDBJ whole genome shotgun (WGS) entry which is preliminary data.</text>
</comment>
<dbReference type="InterPro" id="IPR006664">
    <property type="entry name" value="OMP_bac"/>
</dbReference>
<evidence type="ECO:0000259" key="6">
    <source>
        <dbReference type="PROSITE" id="PS51123"/>
    </source>
</evidence>
<feature type="chain" id="PRO_5016868403" description="OmpA-like domain-containing protein" evidence="5">
    <location>
        <begin position="29"/>
        <end position="292"/>
    </location>
</feature>
<dbReference type="InterPro" id="IPR041544">
    <property type="entry name" value="MotY_N"/>
</dbReference>
<evidence type="ECO:0000313" key="8">
    <source>
        <dbReference type="Proteomes" id="UP000254266"/>
    </source>
</evidence>
<dbReference type="PANTHER" id="PTHR30329:SF17">
    <property type="entry name" value="LIPOPROTEIN YFIB-RELATED"/>
    <property type="match status" value="1"/>
</dbReference>
<evidence type="ECO:0000313" key="7">
    <source>
        <dbReference type="EMBL" id="RDH81386.1"/>
    </source>
</evidence>
<feature type="compositionally biased region" description="Basic and acidic residues" evidence="4">
    <location>
        <begin position="274"/>
        <end position="286"/>
    </location>
</feature>
<protein>
    <recommendedName>
        <fullName evidence="6">OmpA-like domain-containing protein</fullName>
    </recommendedName>
</protein>
<dbReference type="GO" id="GO:0009279">
    <property type="term" value="C:cell outer membrane"/>
    <property type="evidence" value="ECO:0007669"/>
    <property type="project" value="UniProtKB-SubCell"/>
</dbReference>
<evidence type="ECO:0000256" key="2">
    <source>
        <dbReference type="ARBA" id="ARBA00023136"/>
    </source>
</evidence>
<feature type="signal peptide" evidence="5">
    <location>
        <begin position="1"/>
        <end position="28"/>
    </location>
</feature>
<comment type="subcellular location">
    <subcellularLocation>
        <location evidence="1">Cell outer membrane</location>
    </subcellularLocation>
</comment>
<feature type="region of interest" description="Disordered" evidence="4">
    <location>
        <begin position="256"/>
        <end position="292"/>
    </location>
</feature>
<dbReference type="InterPro" id="IPR050330">
    <property type="entry name" value="Bact_OuterMem_StrucFunc"/>
</dbReference>
<dbReference type="Gene3D" id="3.30.1330.60">
    <property type="entry name" value="OmpA-like domain"/>
    <property type="match status" value="1"/>
</dbReference>
<keyword evidence="2 3" id="KW-0472">Membrane</keyword>
<dbReference type="CDD" id="cd07185">
    <property type="entry name" value="OmpA_C-like"/>
    <property type="match status" value="1"/>
</dbReference>
<sequence>MFKTTINAHMPRLYILLASLVFSSNLYAVQRYQAPVAGSDWHVHSSPIQCEMVHDIDHYGHGQFVFSSGGELAFQLHSLESARRESVASLYSIAPFWRENKEKDLAQLIVSKGNMPVYVGGSLAYRILYELKAGHHPTFHYKDWADFEDDVYVSISSVNFHQQIDEFMRCISNALPYGADKVKDTAIFFASDKSGLTRAERRKLNEIVLFAKIDKGMKIQLKGHADGRGRRIYNKKLSARRTGSVEKYLISQGVPEAQISQNAHGESRPSASNRSDRGRKNNRRVDVLITHN</sequence>
<feature type="compositionally biased region" description="Polar residues" evidence="4">
    <location>
        <begin position="258"/>
        <end position="273"/>
    </location>
</feature>
<dbReference type="InterPro" id="IPR036737">
    <property type="entry name" value="OmpA-like_sf"/>
</dbReference>
<dbReference type="Proteomes" id="UP000254266">
    <property type="component" value="Unassembled WGS sequence"/>
</dbReference>
<evidence type="ECO:0000256" key="5">
    <source>
        <dbReference type="SAM" id="SignalP"/>
    </source>
</evidence>